<dbReference type="AlphaFoldDB" id="A0A512PGI6"/>
<dbReference type="Proteomes" id="UP000321798">
    <property type="component" value="Unassembled WGS sequence"/>
</dbReference>
<keyword evidence="1" id="KW-0472">Membrane</keyword>
<keyword evidence="3" id="KW-1185">Reference proteome</keyword>
<evidence type="ECO:0000256" key="1">
    <source>
        <dbReference type="SAM" id="Phobius"/>
    </source>
</evidence>
<comment type="caution">
    <text evidence="2">The sequence shown here is derived from an EMBL/GenBank/DDBJ whole genome shotgun (WGS) entry which is preliminary data.</text>
</comment>
<keyword evidence="1" id="KW-1133">Transmembrane helix</keyword>
<gene>
    <name evidence="2" type="ORF">CSO01_30240</name>
</gene>
<evidence type="ECO:0000313" key="3">
    <source>
        <dbReference type="Proteomes" id="UP000321798"/>
    </source>
</evidence>
<feature type="transmembrane region" description="Helical" evidence="1">
    <location>
        <begin position="20"/>
        <end position="38"/>
    </location>
</feature>
<proteinExistence type="predicted"/>
<evidence type="ECO:0000313" key="2">
    <source>
        <dbReference type="EMBL" id="GEP70309.1"/>
    </source>
</evidence>
<sequence>MVPTLSPSALAHDALTWWEQWGPSIAPLLGALIVALVVSRAVRRSADQSDETVEHAEDVWRDITLRHAAHVAERAERSAALKALVQATSELLRATDSVLWATTQAVSAGRPLSAGDHGQSLRVHEEVHLVFRMARSTAGIYTGTAVVDAANRAEQWCSDVLDRVGSDPMNLELVAMQRQFLETEGDRELTRLVELVRRDLDLVGAPVRGRIAAEARA</sequence>
<dbReference type="RefSeq" id="WP_146954081.1">
    <property type="nucleotide sequence ID" value="NZ_BAABBJ010000014.1"/>
</dbReference>
<name>A0A512PGI6_9CELL</name>
<reference evidence="2 3" key="1">
    <citation type="submission" date="2019-07" db="EMBL/GenBank/DDBJ databases">
        <title>Whole genome shotgun sequence of Cellulomonas soli NBRC 109434.</title>
        <authorList>
            <person name="Hosoyama A."/>
            <person name="Uohara A."/>
            <person name="Ohji S."/>
            <person name="Ichikawa N."/>
        </authorList>
    </citation>
    <scope>NUCLEOTIDE SEQUENCE [LARGE SCALE GENOMIC DNA]</scope>
    <source>
        <strain evidence="2 3">NBRC 109434</strain>
    </source>
</reference>
<dbReference type="EMBL" id="BKAL01000011">
    <property type="protein sequence ID" value="GEP70309.1"/>
    <property type="molecule type" value="Genomic_DNA"/>
</dbReference>
<accession>A0A512PGI6</accession>
<organism evidence="2 3">
    <name type="scientific">Cellulomonas soli</name>
    <dbReference type="NCBI Taxonomy" id="931535"/>
    <lineage>
        <taxon>Bacteria</taxon>
        <taxon>Bacillati</taxon>
        <taxon>Actinomycetota</taxon>
        <taxon>Actinomycetes</taxon>
        <taxon>Micrococcales</taxon>
        <taxon>Cellulomonadaceae</taxon>
        <taxon>Cellulomonas</taxon>
    </lineage>
</organism>
<keyword evidence="1" id="KW-0812">Transmembrane</keyword>
<protein>
    <submittedName>
        <fullName evidence="2">Uncharacterized protein</fullName>
    </submittedName>
</protein>